<name>A0AA38F3M0_TAXCH</name>
<organism evidence="1 2">
    <name type="scientific">Taxus chinensis</name>
    <name type="common">Chinese yew</name>
    <name type="synonym">Taxus wallichiana var. chinensis</name>
    <dbReference type="NCBI Taxonomy" id="29808"/>
    <lineage>
        <taxon>Eukaryota</taxon>
        <taxon>Viridiplantae</taxon>
        <taxon>Streptophyta</taxon>
        <taxon>Embryophyta</taxon>
        <taxon>Tracheophyta</taxon>
        <taxon>Spermatophyta</taxon>
        <taxon>Pinopsida</taxon>
        <taxon>Pinidae</taxon>
        <taxon>Conifers II</taxon>
        <taxon>Cupressales</taxon>
        <taxon>Taxaceae</taxon>
        <taxon>Taxus</taxon>
    </lineage>
</organism>
<proteinExistence type="predicted"/>
<evidence type="ECO:0000313" key="1">
    <source>
        <dbReference type="EMBL" id="KAH9291279.1"/>
    </source>
</evidence>
<keyword evidence="2" id="KW-1185">Reference proteome</keyword>
<comment type="caution">
    <text evidence="1">The sequence shown here is derived from an EMBL/GenBank/DDBJ whole genome shotgun (WGS) entry which is preliminary data.</text>
</comment>
<gene>
    <name evidence="1" type="ORF">KI387_043531</name>
</gene>
<dbReference type="EMBL" id="JAHRHJ020003716">
    <property type="protein sequence ID" value="KAH9291279.1"/>
    <property type="molecule type" value="Genomic_DNA"/>
</dbReference>
<dbReference type="Proteomes" id="UP000824469">
    <property type="component" value="Unassembled WGS sequence"/>
</dbReference>
<dbReference type="AlphaFoldDB" id="A0AA38F3M0"/>
<reference evidence="1 2" key="1">
    <citation type="journal article" date="2021" name="Nat. Plants">
        <title>The Taxus genome provides insights into paclitaxel biosynthesis.</title>
        <authorList>
            <person name="Xiong X."/>
            <person name="Gou J."/>
            <person name="Liao Q."/>
            <person name="Li Y."/>
            <person name="Zhou Q."/>
            <person name="Bi G."/>
            <person name="Li C."/>
            <person name="Du R."/>
            <person name="Wang X."/>
            <person name="Sun T."/>
            <person name="Guo L."/>
            <person name="Liang H."/>
            <person name="Lu P."/>
            <person name="Wu Y."/>
            <person name="Zhang Z."/>
            <person name="Ro D.K."/>
            <person name="Shang Y."/>
            <person name="Huang S."/>
            <person name="Yan J."/>
        </authorList>
    </citation>
    <scope>NUCLEOTIDE SEQUENCE [LARGE SCALE GENOMIC DNA]</scope>
    <source>
        <strain evidence="1">Ta-2019</strain>
    </source>
</reference>
<sequence length="54" mass="6259">GFDQDISVKFTNGWRKHTIEYGEVRVDISEDLIAQVMGLNLDGAKFFNKRVDRE</sequence>
<feature type="non-terminal residue" evidence="1">
    <location>
        <position position="54"/>
    </location>
</feature>
<feature type="non-terminal residue" evidence="1">
    <location>
        <position position="1"/>
    </location>
</feature>
<protein>
    <submittedName>
        <fullName evidence="1">Uncharacterized protein</fullName>
    </submittedName>
</protein>
<accession>A0AA38F3M0</accession>
<evidence type="ECO:0000313" key="2">
    <source>
        <dbReference type="Proteomes" id="UP000824469"/>
    </source>
</evidence>